<evidence type="ECO:0000256" key="5">
    <source>
        <dbReference type="ARBA" id="ARBA00022824"/>
    </source>
</evidence>
<feature type="transmembrane region" description="Helical" evidence="9">
    <location>
        <begin position="198"/>
        <end position="217"/>
    </location>
</feature>
<gene>
    <name evidence="10" type="primary">GPI11</name>
    <name evidence="10" type="ORF">LTR25_009513</name>
</gene>
<evidence type="ECO:0000313" key="10">
    <source>
        <dbReference type="EMBL" id="KAK5529734.1"/>
    </source>
</evidence>
<feature type="transmembrane region" description="Helical" evidence="9">
    <location>
        <begin position="237"/>
        <end position="258"/>
    </location>
</feature>
<dbReference type="GO" id="GO:0005789">
    <property type="term" value="C:endoplasmic reticulum membrane"/>
    <property type="evidence" value="ECO:0007669"/>
    <property type="project" value="UniProtKB-SubCell"/>
</dbReference>
<evidence type="ECO:0000256" key="4">
    <source>
        <dbReference type="ARBA" id="ARBA00022692"/>
    </source>
</evidence>
<feature type="compositionally biased region" description="Polar residues" evidence="8">
    <location>
        <begin position="1"/>
        <end position="16"/>
    </location>
</feature>
<dbReference type="EMBL" id="JAXLQG010000021">
    <property type="protein sequence ID" value="KAK5529734.1"/>
    <property type="molecule type" value="Genomic_DNA"/>
</dbReference>
<feature type="region of interest" description="Disordered" evidence="8">
    <location>
        <begin position="313"/>
        <end position="333"/>
    </location>
</feature>
<feature type="transmembrane region" description="Helical" evidence="9">
    <location>
        <begin position="162"/>
        <end position="186"/>
    </location>
</feature>
<evidence type="ECO:0000256" key="2">
    <source>
        <dbReference type="ARBA" id="ARBA00004687"/>
    </source>
</evidence>
<evidence type="ECO:0000256" key="3">
    <source>
        <dbReference type="ARBA" id="ARBA00022502"/>
    </source>
</evidence>
<feature type="region of interest" description="Disordered" evidence="8">
    <location>
        <begin position="1"/>
        <end position="31"/>
    </location>
</feature>
<dbReference type="GO" id="GO:0006506">
    <property type="term" value="P:GPI anchor biosynthetic process"/>
    <property type="evidence" value="ECO:0007669"/>
    <property type="project" value="UniProtKB-KW"/>
</dbReference>
<evidence type="ECO:0000256" key="9">
    <source>
        <dbReference type="SAM" id="Phobius"/>
    </source>
</evidence>
<keyword evidence="7 9" id="KW-0472">Membrane</keyword>
<keyword evidence="11" id="KW-1185">Reference proteome</keyword>
<feature type="compositionally biased region" description="Basic and acidic residues" evidence="8">
    <location>
        <begin position="317"/>
        <end position="333"/>
    </location>
</feature>
<accession>A0AAV9PV17</accession>
<dbReference type="InterPro" id="IPR009580">
    <property type="entry name" value="GPI_biosynthesis_protein_Pig-F"/>
</dbReference>
<name>A0AAV9PV17_9PEZI</name>
<keyword evidence="3" id="KW-0337">GPI-anchor biosynthesis</keyword>
<keyword evidence="4 9" id="KW-0812">Transmembrane</keyword>
<keyword evidence="6 9" id="KW-1133">Transmembrane helix</keyword>
<feature type="transmembrane region" description="Helical" evidence="9">
    <location>
        <begin position="86"/>
        <end position="107"/>
    </location>
</feature>
<reference evidence="10 11" key="1">
    <citation type="submission" date="2023-06" db="EMBL/GenBank/DDBJ databases">
        <title>Black Yeasts Isolated from many extreme environments.</title>
        <authorList>
            <person name="Coleine C."/>
            <person name="Stajich J.E."/>
            <person name="Selbmann L."/>
        </authorList>
    </citation>
    <scope>NUCLEOTIDE SEQUENCE [LARGE SCALE GENOMIC DNA]</scope>
    <source>
        <strain evidence="10 11">CCFEE 5887</strain>
    </source>
</reference>
<comment type="pathway">
    <text evidence="2">Glycolipid biosynthesis; glycosylphosphatidylinositol-anchor biosynthesis.</text>
</comment>
<keyword evidence="5" id="KW-0256">Endoplasmic reticulum</keyword>
<organism evidence="10 11">
    <name type="scientific">Vermiconidia calcicola</name>
    <dbReference type="NCBI Taxonomy" id="1690605"/>
    <lineage>
        <taxon>Eukaryota</taxon>
        <taxon>Fungi</taxon>
        <taxon>Dikarya</taxon>
        <taxon>Ascomycota</taxon>
        <taxon>Pezizomycotina</taxon>
        <taxon>Dothideomycetes</taxon>
        <taxon>Dothideomycetidae</taxon>
        <taxon>Mycosphaerellales</taxon>
        <taxon>Extremaceae</taxon>
        <taxon>Vermiconidia</taxon>
    </lineage>
</organism>
<dbReference type="Pfam" id="PF06699">
    <property type="entry name" value="PIG-F"/>
    <property type="match status" value="1"/>
</dbReference>
<evidence type="ECO:0000256" key="8">
    <source>
        <dbReference type="SAM" id="MobiDB-lite"/>
    </source>
</evidence>
<evidence type="ECO:0000256" key="7">
    <source>
        <dbReference type="ARBA" id="ARBA00023136"/>
    </source>
</evidence>
<proteinExistence type="predicted"/>
<protein>
    <submittedName>
        <fullName evidence="10">Glycosylphosphatidylinositol (GPI) anchor assembly protein</fullName>
    </submittedName>
</protein>
<sequence length="333" mass="35419">MSSLTHVLSHPSQSRSGPPGVQTTTTSSSSAQARLLKPTTLPIPLLSSTLAKRYSYAHTFLVPVYYYLRSSALVADPFSTMVMDMLVIGLAQALFCAVCLPSAGSWVSGTATTTGGRIALNQGGTAVKSPKTTTKSGATGTAVGSMRKKLGGPSSGRDGAPALFSLILTITLPPLPLTIMALVLGAPLYPTSLLPHTLLLALHVSLLGFLPIFYTHGVSSSAWRDVAAAWLPFDESGVWGGTVGAMVGGWIGAVPMALDWDREWQKWPCTVVWGVVAGWTVGRVLTGTPLRMGVGRRINLSEREEKEMDEMMTVTTTEHEQEQLAQHGEKKND</sequence>
<evidence type="ECO:0000313" key="11">
    <source>
        <dbReference type="Proteomes" id="UP001345827"/>
    </source>
</evidence>
<comment type="caution">
    <text evidence="10">The sequence shown here is derived from an EMBL/GenBank/DDBJ whole genome shotgun (WGS) entry which is preliminary data.</text>
</comment>
<dbReference type="AlphaFoldDB" id="A0AAV9PV17"/>
<dbReference type="Proteomes" id="UP001345827">
    <property type="component" value="Unassembled WGS sequence"/>
</dbReference>
<comment type="subcellular location">
    <subcellularLocation>
        <location evidence="1">Endoplasmic reticulum membrane</location>
        <topology evidence="1">Multi-pass membrane protein</topology>
    </subcellularLocation>
</comment>
<evidence type="ECO:0000256" key="1">
    <source>
        <dbReference type="ARBA" id="ARBA00004477"/>
    </source>
</evidence>
<evidence type="ECO:0000256" key="6">
    <source>
        <dbReference type="ARBA" id="ARBA00022989"/>
    </source>
</evidence>